<dbReference type="NCBIfam" id="NF006829">
    <property type="entry name" value="PRK09352.1"/>
    <property type="match status" value="1"/>
</dbReference>
<dbReference type="InterPro" id="IPR013747">
    <property type="entry name" value="ACP_syn_III_C"/>
</dbReference>
<dbReference type="Pfam" id="PF08545">
    <property type="entry name" value="ACP_syn_III"/>
    <property type="match status" value="1"/>
</dbReference>
<evidence type="ECO:0000256" key="9">
    <source>
        <dbReference type="ARBA" id="ARBA00023315"/>
    </source>
</evidence>
<evidence type="ECO:0000259" key="22">
    <source>
        <dbReference type="Pfam" id="PF08545"/>
    </source>
</evidence>
<comment type="pathway">
    <text evidence="1 20">Lipid metabolism; fatty acid biosynthesis.</text>
</comment>
<feature type="domain" description="Beta-ketoacyl-[acyl-carrier-protein] synthase III N-terminal" evidence="22">
    <location>
        <begin position="118"/>
        <end position="196"/>
    </location>
</feature>
<organism evidence="23 24">
    <name type="scientific">Bacillus glycinifermentans</name>
    <dbReference type="NCBI Taxonomy" id="1664069"/>
    <lineage>
        <taxon>Bacteria</taxon>
        <taxon>Bacillati</taxon>
        <taxon>Bacillota</taxon>
        <taxon>Bacilli</taxon>
        <taxon>Bacillales</taxon>
        <taxon>Bacillaceae</taxon>
        <taxon>Bacillus</taxon>
    </lineage>
</organism>
<comment type="catalytic activity">
    <reaction evidence="16">
        <text>2-methylpropanoyl-CoA + malonyl-[ACP] + H(+) = 4-methyl-3-oxopentanoyl-[ACP] + CO2 + CoA</text>
        <dbReference type="Rhea" id="RHEA:42268"/>
        <dbReference type="Rhea" id="RHEA-COMP:9623"/>
        <dbReference type="Rhea" id="RHEA-COMP:9940"/>
        <dbReference type="ChEBI" id="CHEBI:15378"/>
        <dbReference type="ChEBI" id="CHEBI:16526"/>
        <dbReference type="ChEBI" id="CHEBI:57287"/>
        <dbReference type="ChEBI" id="CHEBI:57338"/>
        <dbReference type="ChEBI" id="CHEBI:78449"/>
        <dbReference type="ChEBI" id="CHEBI:78820"/>
        <dbReference type="EC" id="2.3.1.300"/>
    </reaction>
    <physiologicalReaction direction="left-to-right" evidence="16">
        <dbReference type="Rhea" id="RHEA:42269"/>
    </physiologicalReaction>
</comment>
<dbReference type="PANTHER" id="PTHR34069">
    <property type="entry name" value="3-OXOACYL-[ACYL-CARRIER-PROTEIN] SYNTHASE 3"/>
    <property type="match status" value="1"/>
</dbReference>
<evidence type="ECO:0000256" key="4">
    <source>
        <dbReference type="ARBA" id="ARBA00022516"/>
    </source>
</evidence>
<comment type="catalytic activity">
    <reaction evidence="11">
        <text>malonyl-[ACP] + propanoyl-CoA + H(+) = 3-oxopentanoyl-[ACP] + CO2 + CoA</text>
        <dbReference type="Rhea" id="RHEA:42244"/>
        <dbReference type="Rhea" id="RHEA-COMP:9623"/>
        <dbReference type="Rhea" id="RHEA-COMP:9939"/>
        <dbReference type="ChEBI" id="CHEBI:15378"/>
        <dbReference type="ChEBI" id="CHEBI:16526"/>
        <dbReference type="ChEBI" id="CHEBI:57287"/>
        <dbReference type="ChEBI" id="CHEBI:57392"/>
        <dbReference type="ChEBI" id="CHEBI:78449"/>
        <dbReference type="ChEBI" id="CHEBI:78818"/>
    </reaction>
    <physiologicalReaction direction="left-to-right" evidence="11">
        <dbReference type="Rhea" id="RHEA:42245"/>
    </physiologicalReaction>
</comment>
<dbReference type="GO" id="GO:0033818">
    <property type="term" value="F:beta-ketoacyl-acyl-carrier-protein synthase III activity"/>
    <property type="evidence" value="ECO:0007669"/>
    <property type="project" value="UniProtKB-UniRule"/>
</dbReference>
<feature type="active site" evidence="20">
    <location>
        <position position="261"/>
    </location>
</feature>
<comment type="catalytic activity">
    <reaction evidence="15">
        <text>(2S)-2-methylbutanoyl-CoA + malonyl-[ACP] + H(+) = (4S)-4-methyl-3-oxohexanoyl-[ACP] + CO2 + CoA</text>
        <dbReference type="Rhea" id="RHEA:42276"/>
        <dbReference type="Rhea" id="RHEA-COMP:9623"/>
        <dbReference type="Rhea" id="RHEA-COMP:17148"/>
        <dbReference type="ChEBI" id="CHEBI:15378"/>
        <dbReference type="ChEBI" id="CHEBI:16526"/>
        <dbReference type="ChEBI" id="CHEBI:57287"/>
        <dbReference type="ChEBI" id="CHEBI:78449"/>
        <dbReference type="ChEBI" id="CHEBI:88166"/>
        <dbReference type="ChEBI" id="CHEBI:167462"/>
        <dbReference type="EC" id="2.3.1.300"/>
    </reaction>
    <physiologicalReaction direction="left-to-right" evidence="15">
        <dbReference type="Rhea" id="RHEA:42277"/>
    </physiologicalReaction>
</comment>
<feature type="active site" evidence="20">
    <location>
        <position position="291"/>
    </location>
</feature>
<dbReference type="NCBIfam" id="TIGR00747">
    <property type="entry name" value="fabH"/>
    <property type="match status" value="1"/>
</dbReference>
<comment type="catalytic activity">
    <reaction evidence="12">
        <text>malonyl-[ACP] + acetyl-CoA + H(+) = 3-oxobutanoyl-[ACP] + CO2 + CoA</text>
        <dbReference type="Rhea" id="RHEA:12080"/>
        <dbReference type="Rhea" id="RHEA-COMP:9623"/>
        <dbReference type="Rhea" id="RHEA-COMP:9625"/>
        <dbReference type="ChEBI" id="CHEBI:15378"/>
        <dbReference type="ChEBI" id="CHEBI:16526"/>
        <dbReference type="ChEBI" id="CHEBI:57287"/>
        <dbReference type="ChEBI" id="CHEBI:57288"/>
        <dbReference type="ChEBI" id="CHEBI:78449"/>
        <dbReference type="ChEBI" id="CHEBI:78450"/>
        <dbReference type="EC" id="2.3.1.180"/>
    </reaction>
    <physiologicalReaction direction="left-to-right" evidence="12">
        <dbReference type="Rhea" id="RHEA:12081"/>
    </physiologicalReaction>
</comment>
<dbReference type="Gene3D" id="3.40.47.10">
    <property type="match status" value="1"/>
</dbReference>
<dbReference type="SUPFAM" id="SSF53901">
    <property type="entry name" value="Thiolase-like"/>
    <property type="match status" value="1"/>
</dbReference>
<reference evidence="23 24" key="1">
    <citation type="journal article" date="2015" name="Int. J. Syst. Evol. Microbiol.">
        <title>Bacillus glycinifermentans sp. nov., isolated from fermented soybean paste.</title>
        <authorList>
            <person name="Kim S.J."/>
            <person name="Dunlap C.A."/>
            <person name="Kwon S.W."/>
            <person name="Rooney A.P."/>
        </authorList>
    </citation>
    <scope>NUCLEOTIDE SEQUENCE [LARGE SCALE GENOMIC DNA]</scope>
    <source>
        <strain evidence="23 24">GO-13</strain>
    </source>
</reference>
<comment type="function">
    <text evidence="19">Catalyzes the condensation reaction of fatty acid synthesis by the addition to an acyl acceptor of two carbons from malonyl-ACP. Catalyzes the first condensation reaction which initiates fatty acid synthesis and may therefore play a role in governing the total rate of fatty acid production. Possesses both acetoacetyl-ACP synthase and acetyl transacylase activities. Has some substrate specificity for branched chain acyl-CoA, determining the biosynthesis of branched-chain of fatty acids instead of straight-chain.</text>
</comment>
<dbReference type="STRING" id="1664069.BGLY_1133"/>
<keyword evidence="9 20" id="KW-0012">Acyltransferase</keyword>
<evidence type="ECO:0000256" key="14">
    <source>
        <dbReference type="ARBA" id="ARBA00052279"/>
    </source>
</evidence>
<protein>
    <recommendedName>
        <fullName evidence="20">Beta-ketoacyl-[acyl-carrier-protein] synthase III</fullName>
        <shortName evidence="20">Beta-ketoacyl-ACP synthase III</shortName>
        <shortName evidence="20">KAS III</shortName>
        <ecNumber evidence="20">2.3.1.180</ecNumber>
    </recommendedName>
    <alternativeName>
        <fullName evidence="20">3-oxoacyl-[acyl-carrier-protein] synthase 3</fullName>
    </alternativeName>
    <alternativeName>
        <fullName evidence="20">3-oxoacyl-[acyl-carrier-protein] synthase III</fullName>
    </alternativeName>
</protein>
<feature type="domain" description="Beta-ketoacyl-[acyl-carrier-protein] synthase III C-terminal" evidence="21">
    <location>
        <begin position="245"/>
        <end position="334"/>
    </location>
</feature>
<comment type="catalytic activity">
    <reaction evidence="10">
        <text>pentanoyl-CoA + malonyl-[ACP] + H(+) = 3-oxoheptanoyl-[ACP] + CO2 + CoA</text>
        <dbReference type="Rhea" id="RHEA:42252"/>
        <dbReference type="Rhea" id="RHEA-COMP:9623"/>
        <dbReference type="Rhea" id="RHEA-COMP:9943"/>
        <dbReference type="ChEBI" id="CHEBI:15378"/>
        <dbReference type="ChEBI" id="CHEBI:16526"/>
        <dbReference type="ChEBI" id="CHEBI:57287"/>
        <dbReference type="ChEBI" id="CHEBI:57389"/>
        <dbReference type="ChEBI" id="CHEBI:78449"/>
        <dbReference type="ChEBI" id="CHEBI:78824"/>
    </reaction>
    <physiologicalReaction direction="left-to-right" evidence="10">
        <dbReference type="Rhea" id="RHEA:42253"/>
    </physiologicalReaction>
</comment>
<comment type="catalytic activity">
    <reaction evidence="17">
        <text>butanoyl-CoA + malonyl-[ACP] + H(+) = 3-oxohexanoyl-[ACP] + CO2 + CoA</text>
        <dbReference type="Rhea" id="RHEA:42248"/>
        <dbReference type="Rhea" id="RHEA-COMP:9623"/>
        <dbReference type="Rhea" id="RHEA-COMP:9629"/>
        <dbReference type="ChEBI" id="CHEBI:15378"/>
        <dbReference type="ChEBI" id="CHEBI:16526"/>
        <dbReference type="ChEBI" id="CHEBI:57287"/>
        <dbReference type="ChEBI" id="CHEBI:57371"/>
        <dbReference type="ChEBI" id="CHEBI:78449"/>
        <dbReference type="ChEBI" id="CHEBI:78456"/>
    </reaction>
    <physiologicalReaction direction="left-to-right" evidence="17">
        <dbReference type="Rhea" id="RHEA:42249"/>
    </physiologicalReaction>
</comment>
<keyword evidence="6 20" id="KW-0276">Fatty acid metabolism</keyword>
<keyword evidence="8 20" id="KW-0275">Fatty acid biosynthesis</keyword>
<evidence type="ECO:0000256" key="15">
    <source>
        <dbReference type="ARBA" id="ARBA00052407"/>
    </source>
</evidence>
<dbReference type="GO" id="GO:0005737">
    <property type="term" value="C:cytoplasm"/>
    <property type="evidence" value="ECO:0007669"/>
    <property type="project" value="UniProtKB-SubCell"/>
</dbReference>
<evidence type="ECO:0000313" key="24">
    <source>
        <dbReference type="Proteomes" id="UP000036168"/>
    </source>
</evidence>
<dbReference type="InterPro" id="IPR013751">
    <property type="entry name" value="ACP_syn_III_N"/>
</dbReference>
<dbReference type="Proteomes" id="UP000036168">
    <property type="component" value="Unassembled WGS sequence"/>
</dbReference>
<dbReference type="AlphaFoldDB" id="A0A0T6BPM3"/>
<evidence type="ECO:0000256" key="18">
    <source>
        <dbReference type="ARBA" id="ARBA00052985"/>
    </source>
</evidence>
<evidence type="ECO:0000259" key="21">
    <source>
        <dbReference type="Pfam" id="PF08541"/>
    </source>
</evidence>
<dbReference type="CDD" id="cd00830">
    <property type="entry name" value="KAS_III"/>
    <property type="match status" value="1"/>
</dbReference>
<comment type="function">
    <text evidence="20">Catalyzes the condensation reaction of fatty acid synthesis by the addition to an acyl acceptor of two carbons from malonyl-ACP. Catalyzes the first condensation reaction which initiates fatty acid synthesis and may therefore play a role in governing the total rate of fatty acid production. Possesses both acetoacetyl-ACP synthase and acetyl transacylase activities. Its substrate specificity determines the biosynthesis of branched-chain and/or straight-chain of fatty acids.</text>
</comment>
<name>A0A0T6BPM3_9BACI</name>
<comment type="similarity">
    <text evidence="2 20">Belongs to the thiolase-like superfamily. FabH family.</text>
</comment>
<evidence type="ECO:0000256" key="7">
    <source>
        <dbReference type="ARBA" id="ARBA00023098"/>
    </source>
</evidence>
<dbReference type="PANTHER" id="PTHR34069:SF2">
    <property type="entry name" value="BETA-KETOACYL-[ACYL-CARRIER-PROTEIN] SYNTHASE III"/>
    <property type="match status" value="1"/>
</dbReference>
<dbReference type="HAMAP" id="MF_01815">
    <property type="entry name" value="FabH"/>
    <property type="match status" value="1"/>
</dbReference>
<dbReference type="EC" id="2.3.1.180" evidence="20"/>
<comment type="caution">
    <text evidence="23">The sequence shown here is derived from an EMBL/GenBank/DDBJ whole genome shotgun (WGS) entry which is preliminary data.</text>
</comment>
<keyword evidence="3 20" id="KW-0963">Cytoplasm</keyword>
<keyword evidence="7 20" id="KW-0443">Lipid metabolism</keyword>
<evidence type="ECO:0000256" key="13">
    <source>
        <dbReference type="ARBA" id="ARBA00051330"/>
    </source>
</evidence>
<dbReference type="GO" id="GO:0006633">
    <property type="term" value="P:fatty acid biosynthetic process"/>
    <property type="evidence" value="ECO:0007669"/>
    <property type="project" value="UniProtKB-UniRule"/>
</dbReference>
<comment type="domain">
    <text evidence="20">The last Arg residue of the ACP-binding site is essential for the weak association between ACP/AcpP and FabH.</text>
</comment>
<dbReference type="GO" id="GO:0004315">
    <property type="term" value="F:3-oxoacyl-[acyl-carrier-protein] synthase activity"/>
    <property type="evidence" value="ECO:0007669"/>
    <property type="project" value="InterPro"/>
</dbReference>
<dbReference type="InterPro" id="IPR004655">
    <property type="entry name" value="FabH"/>
</dbReference>
<proteinExistence type="inferred from homology"/>
<evidence type="ECO:0000256" key="16">
    <source>
        <dbReference type="ARBA" id="ARBA00052467"/>
    </source>
</evidence>
<evidence type="ECO:0000256" key="2">
    <source>
        <dbReference type="ARBA" id="ARBA00008642"/>
    </source>
</evidence>
<dbReference type="GO" id="GO:0044550">
    <property type="term" value="P:secondary metabolite biosynthetic process"/>
    <property type="evidence" value="ECO:0007669"/>
    <property type="project" value="TreeGrafter"/>
</dbReference>
<keyword evidence="4 20" id="KW-0444">Lipid biosynthesis</keyword>
<evidence type="ECO:0000256" key="1">
    <source>
        <dbReference type="ARBA" id="ARBA00005194"/>
    </source>
</evidence>
<feature type="region of interest" description="ACP-binding" evidence="20">
    <location>
        <begin position="262"/>
        <end position="266"/>
    </location>
</feature>
<gene>
    <name evidence="20" type="primary">fabH</name>
    <name evidence="23" type="ORF">AB447_219520</name>
</gene>
<evidence type="ECO:0000256" key="6">
    <source>
        <dbReference type="ARBA" id="ARBA00022832"/>
    </source>
</evidence>
<sequence>MLKRRVIILKTLSKARISAIGTYVPEKRLTNEDLEKIVDTSDEWIVQRTGMKERRLTSEQEFTSDLCIKAVENLQNRYPGALDGLDMIIVSTTTADYAFPSTACQIQDHFGWTDIGAFDLNATCAGLTYGLHTANGLITSGLHRKILVVAGESLSKVTDYTDRTSCVLFGDGAGALLVERDDSSPSFITFVQGTKGDGARHLYRTGLRSDLKGEELAGAGKMVQNGREVYKWAARSIPEGIKLLLEQAQMKLEDIDWFVPHSANMRMVESICEKAGIPVEKALTSVEWFGNTSSASIVLALDEAVKHDKLKEGDTLILYGFGGGFTYTGLLAKWGVSASGK</sequence>
<evidence type="ECO:0000256" key="11">
    <source>
        <dbReference type="ARBA" id="ARBA00050980"/>
    </source>
</evidence>
<dbReference type="Pfam" id="PF08541">
    <property type="entry name" value="ACP_syn_III_C"/>
    <property type="match status" value="1"/>
</dbReference>
<evidence type="ECO:0000313" key="23">
    <source>
        <dbReference type="EMBL" id="KRT93142.1"/>
    </source>
</evidence>
<dbReference type="EMBL" id="LECW02000022">
    <property type="protein sequence ID" value="KRT93142.1"/>
    <property type="molecule type" value="Genomic_DNA"/>
</dbReference>
<comment type="catalytic activity">
    <reaction evidence="13">
        <text>hexanoyl-CoA + malonyl-[ACP] + H(+) = 3-oxooctanoyl-[ACP] + CO2 + CoA</text>
        <dbReference type="Rhea" id="RHEA:42256"/>
        <dbReference type="Rhea" id="RHEA-COMP:9623"/>
        <dbReference type="Rhea" id="RHEA-COMP:9633"/>
        <dbReference type="ChEBI" id="CHEBI:15378"/>
        <dbReference type="ChEBI" id="CHEBI:16526"/>
        <dbReference type="ChEBI" id="CHEBI:57287"/>
        <dbReference type="ChEBI" id="CHEBI:62620"/>
        <dbReference type="ChEBI" id="CHEBI:78449"/>
        <dbReference type="ChEBI" id="CHEBI:78460"/>
    </reaction>
    <physiologicalReaction direction="left-to-right" evidence="13">
        <dbReference type="Rhea" id="RHEA:42257"/>
    </physiologicalReaction>
</comment>
<evidence type="ECO:0000256" key="12">
    <source>
        <dbReference type="ARBA" id="ARBA00051096"/>
    </source>
</evidence>
<dbReference type="UniPathway" id="UPA00094"/>
<evidence type="ECO:0000256" key="10">
    <source>
        <dbReference type="ARBA" id="ARBA00050479"/>
    </source>
</evidence>
<evidence type="ECO:0000256" key="3">
    <source>
        <dbReference type="ARBA" id="ARBA00022490"/>
    </source>
</evidence>
<keyword evidence="20" id="KW-0511">Multifunctional enzyme</keyword>
<evidence type="ECO:0000256" key="8">
    <source>
        <dbReference type="ARBA" id="ARBA00023160"/>
    </source>
</evidence>
<comment type="catalytic activity">
    <reaction evidence="14">
        <text>heptanoyl-CoA + malonyl-[ACP] + H(+) = 3-oxononanoyl-[ACP] + CO2 + CoA</text>
        <dbReference type="Rhea" id="RHEA:42260"/>
        <dbReference type="Rhea" id="RHEA-COMP:9623"/>
        <dbReference type="Rhea" id="RHEA-COMP:9944"/>
        <dbReference type="ChEBI" id="CHEBI:15378"/>
        <dbReference type="ChEBI" id="CHEBI:16526"/>
        <dbReference type="ChEBI" id="CHEBI:57287"/>
        <dbReference type="ChEBI" id="CHEBI:78449"/>
        <dbReference type="ChEBI" id="CHEBI:78811"/>
        <dbReference type="ChEBI" id="CHEBI:78826"/>
    </reaction>
    <physiologicalReaction direction="left-to-right" evidence="14">
        <dbReference type="Rhea" id="RHEA:42261"/>
    </physiologicalReaction>
</comment>
<evidence type="ECO:0000256" key="17">
    <source>
        <dbReference type="ARBA" id="ARBA00052801"/>
    </source>
</evidence>
<accession>A0A0T6BPM3</accession>
<evidence type="ECO:0000256" key="5">
    <source>
        <dbReference type="ARBA" id="ARBA00022679"/>
    </source>
</evidence>
<dbReference type="FunFam" id="3.40.47.10:FF:000004">
    <property type="entry name" value="3-oxoacyl-[acyl-carrier-protein] synthase 3"/>
    <property type="match status" value="1"/>
</dbReference>
<keyword evidence="5 20" id="KW-0808">Transferase</keyword>
<comment type="subunit">
    <text evidence="20">Homodimer.</text>
</comment>
<comment type="catalytic activity">
    <reaction evidence="18">
        <text>3-methylbutanoyl-CoA + malonyl-[ACP] + H(+) = 5-methyl-3-oxohexanoyl-[ACP] + CO2 + CoA</text>
        <dbReference type="Rhea" id="RHEA:42272"/>
        <dbReference type="Rhea" id="RHEA-COMP:9623"/>
        <dbReference type="Rhea" id="RHEA-COMP:9941"/>
        <dbReference type="ChEBI" id="CHEBI:15378"/>
        <dbReference type="ChEBI" id="CHEBI:16526"/>
        <dbReference type="ChEBI" id="CHEBI:57287"/>
        <dbReference type="ChEBI" id="CHEBI:57345"/>
        <dbReference type="ChEBI" id="CHEBI:78449"/>
        <dbReference type="ChEBI" id="CHEBI:78822"/>
        <dbReference type="EC" id="2.3.1.300"/>
    </reaction>
    <physiologicalReaction direction="left-to-right" evidence="18">
        <dbReference type="Rhea" id="RHEA:42273"/>
    </physiologicalReaction>
</comment>
<feature type="active site" evidence="20">
    <location>
        <position position="124"/>
    </location>
</feature>
<dbReference type="InterPro" id="IPR016039">
    <property type="entry name" value="Thiolase-like"/>
</dbReference>
<comment type="subcellular location">
    <subcellularLocation>
        <location evidence="20">Cytoplasm</location>
    </subcellularLocation>
</comment>
<evidence type="ECO:0000256" key="20">
    <source>
        <dbReference type="HAMAP-Rule" id="MF_01815"/>
    </source>
</evidence>
<evidence type="ECO:0000256" key="19">
    <source>
        <dbReference type="ARBA" id="ARBA00056015"/>
    </source>
</evidence>